<dbReference type="InterPro" id="IPR058167">
    <property type="entry name" value="VanC1/2"/>
</dbReference>
<keyword evidence="4 14" id="KW-0479">Metal-binding</keyword>
<dbReference type="SUPFAM" id="SSF56059">
    <property type="entry name" value="Glutathione synthetase ATP-binding domain-like"/>
    <property type="match status" value="1"/>
</dbReference>
<evidence type="ECO:0000256" key="9">
    <source>
        <dbReference type="ARBA" id="ARBA00022984"/>
    </source>
</evidence>
<dbReference type="PANTHER" id="PTHR23132">
    <property type="entry name" value="D-ALANINE--D-ALANINE LIGASE"/>
    <property type="match status" value="1"/>
</dbReference>
<evidence type="ECO:0000313" key="17">
    <source>
        <dbReference type="EMBL" id="STD82962.1"/>
    </source>
</evidence>
<keyword evidence="11 12" id="KW-0961">Cell wall biogenesis/degradation</keyword>
<dbReference type="GO" id="GO:0005524">
    <property type="term" value="F:ATP binding"/>
    <property type="evidence" value="ECO:0007669"/>
    <property type="project" value="UniProtKB-UniRule"/>
</dbReference>
<dbReference type="GO" id="GO:0008716">
    <property type="term" value="F:D-alanine-D-alanine ligase activity"/>
    <property type="evidence" value="ECO:0007669"/>
    <property type="project" value="UniProtKB-UniRule"/>
</dbReference>
<feature type="binding site" evidence="14">
    <location>
        <position position="304"/>
    </location>
    <ligand>
        <name>Mg(2+)</name>
        <dbReference type="ChEBI" id="CHEBI:18420"/>
        <label>1</label>
    </ligand>
</feature>
<dbReference type="NCBIfam" id="NF012214">
    <property type="entry name" value="D_ala_D_ser_VanC"/>
    <property type="match status" value="1"/>
</dbReference>
<feature type="domain" description="ATP-grasp" evidence="16">
    <location>
        <begin position="135"/>
        <end position="337"/>
    </location>
</feature>
<dbReference type="NCBIfam" id="TIGR01205">
    <property type="entry name" value="D_ala_D_alaTIGR"/>
    <property type="match status" value="1"/>
</dbReference>
<dbReference type="Proteomes" id="UP000254807">
    <property type="component" value="Unassembled WGS sequence"/>
</dbReference>
<dbReference type="SUPFAM" id="SSF52440">
    <property type="entry name" value="PreATP-grasp domain"/>
    <property type="match status" value="1"/>
</dbReference>
<feature type="binding site" evidence="14">
    <location>
        <position position="304"/>
    </location>
    <ligand>
        <name>Mg(2+)</name>
        <dbReference type="ChEBI" id="CHEBI:18420"/>
        <label>2</label>
    </ligand>
</feature>
<organism evidence="17 18">
    <name type="scientific">Enterococcus gallinarum</name>
    <dbReference type="NCBI Taxonomy" id="1353"/>
    <lineage>
        <taxon>Bacteria</taxon>
        <taxon>Bacillati</taxon>
        <taxon>Bacillota</taxon>
        <taxon>Bacilli</taxon>
        <taxon>Lactobacillales</taxon>
        <taxon>Enterococcaceae</taxon>
        <taxon>Enterococcus</taxon>
    </lineage>
</organism>
<feature type="binding site" evidence="14">
    <location>
        <position position="306"/>
    </location>
    <ligand>
        <name>Mg(2+)</name>
        <dbReference type="ChEBI" id="CHEBI:18420"/>
        <label>2</label>
    </ligand>
</feature>
<evidence type="ECO:0000259" key="16">
    <source>
        <dbReference type="PROSITE" id="PS50975"/>
    </source>
</evidence>
<evidence type="ECO:0000256" key="8">
    <source>
        <dbReference type="ARBA" id="ARBA00022960"/>
    </source>
</evidence>
<comment type="catalytic activity">
    <reaction evidence="12">
        <text>2 D-alanine + ATP = D-alanyl-D-alanine + ADP + phosphate + H(+)</text>
        <dbReference type="Rhea" id="RHEA:11224"/>
        <dbReference type="ChEBI" id="CHEBI:15378"/>
        <dbReference type="ChEBI" id="CHEBI:30616"/>
        <dbReference type="ChEBI" id="CHEBI:43474"/>
        <dbReference type="ChEBI" id="CHEBI:57416"/>
        <dbReference type="ChEBI" id="CHEBI:57822"/>
        <dbReference type="ChEBI" id="CHEBI:456216"/>
        <dbReference type="EC" id="6.3.2.4"/>
    </reaction>
</comment>
<proteinExistence type="inferred from homology"/>
<comment type="similarity">
    <text evidence="2 12">Belongs to the D-alanine--D-alanine ligase family.</text>
</comment>
<keyword evidence="12" id="KW-0963">Cytoplasm</keyword>
<evidence type="ECO:0000256" key="3">
    <source>
        <dbReference type="ARBA" id="ARBA00022598"/>
    </source>
</evidence>
<keyword evidence="9 12" id="KW-0573">Peptidoglycan synthesis</keyword>
<dbReference type="InterPro" id="IPR005905">
    <property type="entry name" value="D_ala_D_ala"/>
</dbReference>
<evidence type="ECO:0000256" key="13">
    <source>
        <dbReference type="PIRSR" id="PIRSR039102-1"/>
    </source>
</evidence>
<gene>
    <name evidence="17" type="primary">vanA</name>
    <name evidence="12" type="synonym">ddl</name>
    <name evidence="17" type="ORF">NCTC12360_01403</name>
</gene>
<dbReference type="EC" id="6.3.2.4" evidence="12"/>
<feature type="binding site" evidence="14">
    <location>
        <position position="291"/>
    </location>
    <ligand>
        <name>Mg(2+)</name>
        <dbReference type="ChEBI" id="CHEBI:18420"/>
        <label>1</label>
    </ligand>
</feature>
<dbReference type="GO" id="GO:0008360">
    <property type="term" value="P:regulation of cell shape"/>
    <property type="evidence" value="ECO:0007669"/>
    <property type="project" value="UniProtKB-KW"/>
</dbReference>
<dbReference type="InterPro" id="IPR058168">
    <property type="entry name" value="VanC1"/>
</dbReference>
<accession>A0A376GZ73</accession>
<dbReference type="Pfam" id="PF07478">
    <property type="entry name" value="Dala_Dala_lig_C"/>
    <property type="match status" value="1"/>
</dbReference>
<comment type="cofactor">
    <cofactor evidence="1">
        <name>Mn(2+)</name>
        <dbReference type="ChEBI" id="CHEBI:29035"/>
    </cofactor>
</comment>
<evidence type="ECO:0000256" key="2">
    <source>
        <dbReference type="ARBA" id="ARBA00010871"/>
    </source>
</evidence>
<keyword evidence="5 15" id="KW-0547">Nucleotide-binding</keyword>
<reference evidence="17 18" key="1">
    <citation type="submission" date="2018-06" db="EMBL/GenBank/DDBJ databases">
        <authorList>
            <consortium name="Pathogen Informatics"/>
            <person name="Doyle S."/>
        </authorList>
    </citation>
    <scope>NUCLEOTIDE SEQUENCE [LARGE SCALE GENOMIC DNA]</scope>
    <source>
        <strain evidence="17 18">NCTC12360</strain>
    </source>
</reference>
<dbReference type="InterPro" id="IPR016185">
    <property type="entry name" value="PreATP-grasp_dom_sf"/>
</dbReference>
<dbReference type="GO" id="GO:0009252">
    <property type="term" value="P:peptidoglycan biosynthetic process"/>
    <property type="evidence" value="ECO:0007669"/>
    <property type="project" value="UniProtKB-UniRule"/>
</dbReference>
<evidence type="ECO:0000313" key="18">
    <source>
        <dbReference type="Proteomes" id="UP000254807"/>
    </source>
</evidence>
<dbReference type="PANTHER" id="PTHR23132:SF25">
    <property type="entry name" value="D-ALANINE--D-ALANINE LIGASE A"/>
    <property type="match status" value="1"/>
</dbReference>
<comment type="function">
    <text evidence="12">Cell wall formation.</text>
</comment>
<dbReference type="PROSITE" id="PS00843">
    <property type="entry name" value="DALA_DALA_LIGASE_1"/>
    <property type="match status" value="1"/>
</dbReference>
<dbReference type="InterPro" id="IPR011761">
    <property type="entry name" value="ATP-grasp"/>
</dbReference>
<evidence type="ECO:0000256" key="11">
    <source>
        <dbReference type="ARBA" id="ARBA00023316"/>
    </source>
</evidence>
<dbReference type="NCBIfam" id="NF000207">
    <property type="entry name" value="D_ala_D_ser"/>
    <property type="match status" value="1"/>
</dbReference>
<comment type="pathway">
    <text evidence="12">Cell wall biogenesis; peptidoglycan biosynthesis.</text>
</comment>
<keyword evidence="8 12" id="KW-0133">Cell shape</keyword>
<dbReference type="UniPathway" id="UPA00219"/>
<comment type="cofactor">
    <cofactor evidence="14">
        <name>Mg(2+)</name>
        <dbReference type="ChEBI" id="CHEBI:18420"/>
    </cofactor>
    <cofactor evidence="14">
        <name>Mn(2+)</name>
        <dbReference type="ChEBI" id="CHEBI:29035"/>
    </cofactor>
    <text evidence="14">Binds 2 magnesium or manganese ions per subunit.</text>
</comment>
<dbReference type="InterPro" id="IPR011095">
    <property type="entry name" value="Dala_Dala_lig_C"/>
</dbReference>
<evidence type="ECO:0000256" key="14">
    <source>
        <dbReference type="PIRSR" id="PIRSR039102-3"/>
    </source>
</evidence>
<dbReference type="PROSITE" id="PS50975">
    <property type="entry name" value="ATP_GRASP"/>
    <property type="match status" value="1"/>
</dbReference>
<dbReference type="InterPro" id="IPR011127">
    <property type="entry name" value="Dala_Dala_lig_N"/>
</dbReference>
<feature type="active site" evidence="13">
    <location>
        <position position="15"/>
    </location>
</feature>
<keyword evidence="18" id="KW-1185">Reference proteome</keyword>
<evidence type="ECO:0000256" key="12">
    <source>
        <dbReference type="HAMAP-Rule" id="MF_00047"/>
    </source>
</evidence>
<dbReference type="PIRSF" id="PIRSF039102">
    <property type="entry name" value="Ddl/VanB"/>
    <property type="match status" value="1"/>
</dbReference>
<dbReference type="InterPro" id="IPR013815">
    <property type="entry name" value="ATP_grasp_subdomain_1"/>
</dbReference>
<name>A0A376GZ73_ENTGA</name>
<sequence length="344" mass="37682">MMKKIAVLFGGNSPEYSVSLASAASVIQAIDPLKYEVMTIGIAPTMDWYLYQGNLKNVRNDTWLEDHKNCHQLTFSSQGFMLGEKRIVPDVLFPVLHGKYGEDGCIQGLLELMNLPYVGCHVAASALCMNKWLLHQLADTMGIASAPTLLLSRYENDPATIDRFIQDHGFPIFIKPNEAGSSKGITKVTDKTALQSALTNAFAYGSTVLIQKAIAGIEIGCGILGNEQLTIGACDAISLVDGFFDFEEKYQLISATITVPAPLPLALESQIKEQAQLLYRNLGLTGLARIDFFVTDQGAIYLNEINTMPGFTGHSRYPAMMAEVGLSYEMLVEQLIALAEEDKR</sequence>
<evidence type="ECO:0000256" key="6">
    <source>
        <dbReference type="ARBA" id="ARBA00022840"/>
    </source>
</evidence>
<dbReference type="GO" id="GO:0071555">
    <property type="term" value="P:cell wall organization"/>
    <property type="evidence" value="ECO:0007669"/>
    <property type="project" value="UniProtKB-KW"/>
</dbReference>
<dbReference type="AlphaFoldDB" id="A0A376GZ73"/>
<dbReference type="GO" id="GO:0005829">
    <property type="term" value="C:cytosol"/>
    <property type="evidence" value="ECO:0007669"/>
    <property type="project" value="TreeGrafter"/>
</dbReference>
<keyword evidence="7 14" id="KW-0460">Magnesium</keyword>
<keyword evidence="6 15" id="KW-0067">ATP-binding</keyword>
<evidence type="ECO:0000256" key="15">
    <source>
        <dbReference type="PROSITE-ProRule" id="PRU00409"/>
    </source>
</evidence>
<dbReference type="GO" id="GO:0046872">
    <property type="term" value="F:metal ion binding"/>
    <property type="evidence" value="ECO:0007669"/>
    <property type="project" value="UniProtKB-KW"/>
</dbReference>
<evidence type="ECO:0000256" key="5">
    <source>
        <dbReference type="ARBA" id="ARBA00022741"/>
    </source>
</evidence>
<dbReference type="HAMAP" id="MF_00047">
    <property type="entry name" value="Dala_Dala_lig"/>
    <property type="match status" value="1"/>
</dbReference>
<feature type="active site" evidence="13">
    <location>
        <position position="315"/>
    </location>
</feature>
<keyword evidence="3 12" id="KW-0436">Ligase</keyword>
<evidence type="ECO:0000256" key="10">
    <source>
        <dbReference type="ARBA" id="ARBA00023211"/>
    </source>
</evidence>
<dbReference type="NCBIfam" id="NF002528">
    <property type="entry name" value="PRK01966.1-4"/>
    <property type="match status" value="1"/>
</dbReference>
<comment type="subcellular location">
    <subcellularLocation>
        <location evidence="12">Cytoplasm</location>
    </subcellularLocation>
</comment>
<dbReference type="Pfam" id="PF01820">
    <property type="entry name" value="Dala_Dala_lig_N"/>
    <property type="match status" value="1"/>
</dbReference>
<evidence type="ECO:0000256" key="4">
    <source>
        <dbReference type="ARBA" id="ARBA00022723"/>
    </source>
</evidence>
<evidence type="ECO:0000256" key="7">
    <source>
        <dbReference type="ARBA" id="ARBA00022842"/>
    </source>
</evidence>
<dbReference type="PROSITE" id="PS00844">
    <property type="entry name" value="DALA_DALA_LIGASE_2"/>
    <property type="match status" value="1"/>
</dbReference>
<dbReference type="EMBL" id="UFYW01000001">
    <property type="protein sequence ID" value="STD82962.1"/>
    <property type="molecule type" value="Genomic_DNA"/>
</dbReference>
<dbReference type="Gene3D" id="3.40.50.20">
    <property type="match status" value="1"/>
</dbReference>
<dbReference type="Gene3D" id="3.30.1490.20">
    <property type="entry name" value="ATP-grasp fold, A domain"/>
    <property type="match status" value="1"/>
</dbReference>
<dbReference type="NCBIfam" id="NF012213">
    <property type="entry name" value="VanC1_ser_lig"/>
    <property type="match status" value="1"/>
</dbReference>
<dbReference type="InterPro" id="IPR000291">
    <property type="entry name" value="D-Ala_lig_Van_CS"/>
</dbReference>
<feature type="active site" evidence="13">
    <location>
        <position position="181"/>
    </location>
</feature>
<evidence type="ECO:0000256" key="1">
    <source>
        <dbReference type="ARBA" id="ARBA00001936"/>
    </source>
</evidence>
<dbReference type="Gene3D" id="3.30.470.20">
    <property type="entry name" value="ATP-grasp fold, B domain"/>
    <property type="match status" value="1"/>
</dbReference>
<keyword evidence="10 14" id="KW-0464">Manganese</keyword>
<protein>
    <recommendedName>
        <fullName evidence="12">D-alanine--D-alanine ligase</fullName>
        <ecNumber evidence="12">6.3.2.4</ecNumber>
    </recommendedName>
    <alternativeName>
        <fullName evidence="12">D-Ala-D-Ala ligase</fullName>
    </alternativeName>
    <alternativeName>
        <fullName evidence="12">D-alanylalanine synthetase</fullName>
    </alternativeName>
</protein>